<comment type="caution">
    <text evidence="1">The sequence shown here is derived from an EMBL/GenBank/DDBJ whole genome shotgun (WGS) entry which is preliminary data.</text>
</comment>
<dbReference type="eggNOG" id="ENOG503356W">
    <property type="taxonomic scope" value="Bacteria"/>
</dbReference>
<keyword evidence="2" id="KW-1185">Reference proteome</keyword>
<reference evidence="1 2" key="1">
    <citation type="submission" date="2009-06" db="EMBL/GenBank/DDBJ databases">
        <title>The draft genome of Clostridium carboxidivorans P7.</title>
        <authorList>
            <consortium name="US DOE Joint Genome Institute (JGI-PGF)"/>
            <person name="Lucas S."/>
            <person name="Copeland A."/>
            <person name="Lapidus A."/>
            <person name="Glavina del Rio T."/>
            <person name="Tice H."/>
            <person name="Bruce D."/>
            <person name="Goodwin L."/>
            <person name="Pitluck S."/>
            <person name="Larimer F."/>
            <person name="Land M.L."/>
            <person name="Hauser L."/>
            <person name="Hemme C.L."/>
        </authorList>
    </citation>
    <scope>NUCLEOTIDE SEQUENCE [LARGE SCALE GENOMIC DNA]</scope>
    <source>
        <strain evidence="1 2">P7</strain>
    </source>
</reference>
<dbReference type="CDD" id="cd00719">
    <property type="entry name" value="GIY-YIG_SF"/>
    <property type="match status" value="1"/>
</dbReference>
<dbReference type="InterPro" id="IPR035901">
    <property type="entry name" value="GIY-YIG_endonuc_sf"/>
</dbReference>
<proteinExistence type="predicted"/>
<dbReference type="EMBL" id="ACVI01000026">
    <property type="protein sequence ID" value="EET87646.1"/>
    <property type="molecule type" value="Genomic_DNA"/>
</dbReference>
<organism evidence="1 2">
    <name type="scientific">Clostridium carboxidivorans P7</name>
    <dbReference type="NCBI Taxonomy" id="536227"/>
    <lineage>
        <taxon>Bacteria</taxon>
        <taxon>Bacillati</taxon>
        <taxon>Bacillota</taxon>
        <taxon>Clostridia</taxon>
        <taxon>Eubacteriales</taxon>
        <taxon>Clostridiaceae</taxon>
        <taxon>Clostridium</taxon>
    </lineage>
</organism>
<dbReference type="RefSeq" id="WP_007060813.1">
    <property type="nucleotide sequence ID" value="NZ_ACVI01000026.1"/>
</dbReference>
<evidence type="ECO:0000313" key="2">
    <source>
        <dbReference type="Proteomes" id="UP000004198"/>
    </source>
</evidence>
<dbReference type="STRING" id="536227.Ccar_16275"/>
<dbReference type="Proteomes" id="UP000004198">
    <property type="component" value="Unassembled WGS sequence"/>
</dbReference>
<protein>
    <submittedName>
        <fullName evidence="1">Uncharacterized protein</fullName>
    </submittedName>
</protein>
<name>C6PT11_9CLOT</name>
<evidence type="ECO:0000313" key="1">
    <source>
        <dbReference type="EMBL" id="EET87646.1"/>
    </source>
</evidence>
<accession>C6PT11</accession>
<dbReference type="OrthoDB" id="3035188at2"/>
<sequence>MAAKTFDINFRGYWRESDVAGIPSELGVYCVYECTYNKNNDTVGIHKLIYIGESNNVNGRIANHEKWEDWRKEVAKANEICISFGQVDSTYRERVEAALIYHHQPAVNTECMEGFNYDRTTINTSDCNAKLSANFTVERT</sequence>
<gene>
    <name evidence="1" type="ORF">CcarbDRAFT_1928</name>
</gene>
<dbReference type="Gene3D" id="3.40.1440.10">
    <property type="entry name" value="GIY-YIG endonuclease"/>
    <property type="match status" value="1"/>
</dbReference>
<dbReference type="AlphaFoldDB" id="C6PT11"/>